<accession>A0A1L9C667</accession>
<evidence type="ECO:0000256" key="3">
    <source>
        <dbReference type="ARBA" id="ARBA00022723"/>
    </source>
</evidence>
<evidence type="ECO:0000256" key="1">
    <source>
        <dbReference type="ARBA" id="ARBA00005941"/>
    </source>
</evidence>
<comment type="similarity">
    <text evidence="1">Belongs to the desulfoferrodoxin family.</text>
</comment>
<dbReference type="EMBL" id="FXBN01000001">
    <property type="protein sequence ID" value="SMH31801.1"/>
    <property type="molecule type" value="Genomic_DNA"/>
</dbReference>
<dbReference type="PANTHER" id="PTHR36541:SF1">
    <property type="entry name" value="SUPEROXIDE REDUCTASE-RELATED"/>
    <property type="match status" value="1"/>
</dbReference>
<dbReference type="STRING" id="523843.SAMN06264941_0495"/>
<gene>
    <name evidence="8" type="ORF">EFE41_00745</name>
    <name evidence="7" type="ORF">MPF_0854</name>
    <name evidence="9" type="ORF">SAMN06264941_0495</name>
</gene>
<keyword evidence="5" id="KW-0408">Iron</keyword>
<evidence type="ECO:0000313" key="9">
    <source>
        <dbReference type="EMBL" id="SMH31801.1"/>
    </source>
</evidence>
<dbReference type="NCBIfam" id="TIGR00332">
    <property type="entry name" value="neela_ferrous"/>
    <property type="match status" value="1"/>
</dbReference>
<keyword evidence="11" id="KW-1185">Reference proteome</keyword>
<dbReference type="EMBL" id="JWTK01000002">
    <property type="protein sequence ID" value="OJH50059.1"/>
    <property type="molecule type" value="Genomic_DNA"/>
</dbReference>
<dbReference type="InterPro" id="IPR051233">
    <property type="entry name" value="Desulfoferrodoxin_SOR"/>
</dbReference>
<feature type="domain" description="Desulfoferrodoxin ferrous iron-binding" evidence="6">
    <location>
        <begin position="12"/>
        <end position="111"/>
    </location>
</feature>
<dbReference type="Gene3D" id="2.60.40.730">
    <property type="entry name" value="SOR catalytic domain"/>
    <property type="match status" value="1"/>
</dbReference>
<evidence type="ECO:0000313" key="12">
    <source>
        <dbReference type="Proteomes" id="UP000278252"/>
    </source>
</evidence>
<reference evidence="7 10" key="1">
    <citation type="submission" date="2014-12" db="EMBL/GenBank/DDBJ databases">
        <title>The genome sequence of Methanohalophilus portucalensis strain FDF1.</title>
        <authorList>
            <person name="Lai M.-C."/>
            <person name="Lai S.-J."/>
        </authorList>
    </citation>
    <scope>NUCLEOTIDE SEQUENCE [LARGE SCALE GENOMIC DNA]</scope>
    <source>
        <strain evidence="7 10">FDF-1</strain>
    </source>
</reference>
<evidence type="ECO:0000256" key="4">
    <source>
        <dbReference type="ARBA" id="ARBA00022982"/>
    </source>
</evidence>
<evidence type="ECO:0000256" key="5">
    <source>
        <dbReference type="ARBA" id="ARBA00023004"/>
    </source>
</evidence>
<sequence>MDIEELIKGKVSEGKEKHVPDISIGKSHGSDVEDLVTVHVGKEVAHPNTIEHHIVWLELYGVKENGQVVDLGRAEFGPSFTDPLARFKLNVADFKAVFAMSYCNVHGLWQNLIEL</sequence>
<evidence type="ECO:0000256" key="2">
    <source>
        <dbReference type="ARBA" id="ARBA00022448"/>
    </source>
</evidence>
<dbReference type="Proteomes" id="UP000193969">
    <property type="component" value="Unassembled WGS sequence"/>
</dbReference>
<dbReference type="InterPro" id="IPR036073">
    <property type="entry name" value="Desulfoferrodoxin_Fe-bd_dom_sf"/>
</dbReference>
<dbReference type="GO" id="GO:0016491">
    <property type="term" value="F:oxidoreductase activity"/>
    <property type="evidence" value="ECO:0007669"/>
    <property type="project" value="InterPro"/>
</dbReference>
<reference evidence="11" key="2">
    <citation type="submission" date="2017-04" db="EMBL/GenBank/DDBJ databases">
        <authorList>
            <person name="Varghese N."/>
            <person name="Submissions S."/>
        </authorList>
    </citation>
    <scope>NUCLEOTIDE SEQUENCE [LARGE SCALE GENOMIC DNA]</scope>
    <source>
        <strain evidence="11">FDF-1</strain>
    </source>
</reference>
<dbReference type="Proteomes" id="UP000278252">
    <property type="component" value="Unassembled WGS sequence"/>
</dbReference>
<keyword evidence="4" id="KW-0249">Electron transport</keyword>
<dbReference type="SUPFAM" id="SSF49367">
    <property type="entry name" value="Superoxide reductase-like"/>
    <property type="match status" value="1"/>
</dbReference>
<protein>
    <submittedName>
        <fullName evidence="7 8">Desulfoferrodoxin</fullName>
    </submittedName>
    <submittedName>
        <fullName evidence="9">Superoxide reductase</fullName>
    </submittedName>
</protein>
<dbReference type="AlphaFoldDB" id="A0A1L9C667"/>
<evidence type="ECO:0000313" key="11">
    <source>
        <dbReference type="Proteomes" id="UP000193969"/>
    </source>
</evidence>
<proteinExistence type="inferred from homology"/>
<dbReference type="RefSeq" id="WP_072359317.1">
    <property type="nucleotide sequence ID" value="NZ_FXBN01000001.1"/>
</dbReference>
<dbReference type="Proteomes" id="UP000185713">
    <property type="component" value="Unassembled WGS sequence"/>
</dbReference>
<organism evidence="7 10">
    <name type="scientific">Methanohalophilus portucalensis FDF-1</name>
    <dbReference type="NCBI Taxonomy" id="523843"/>
    <lineage>
        <taxon>Archaea</taxon>
        <taxon>Methanobacteriati</taxon>
        <taxon>Methanobacteriota</taxon>
        <taxon>Stenosarchaea group</taxon>
        <taxon>Methanomicrobia</taxon>
        <taxon>Methanosarcinales</taxon>
        <taxon>Methanosarcinaceae</taxon>
        <taxon>Methanohalophilus</taxon>
    </lineage>
</organism>
<keyword evidence="3" id="KW-0479">Metal-binding</keyword>
<dbReference type="OrthoDB" id="30725at2157"/>
<keyword evidence="2" id="KW-0813">Transport</keyword>
<dbReference type="Pfam" id="PF01880">
    <property type="entry name" value="Desulfoferrodox"/>
    <property type="match status" value="1"/>
</dbReference>
<evidence type="ECO:0000313" key="8">
    <source>
        <dbReference type="EMBL" id="RNI13151.1"/>
    </source>
</evidence>
<evidence type="ECO:0000259" key="6">
    <source>
        <dbReference type="Pfam" id="PF01880"/>
    </source>
</evidence>
<dbReference type="InterPro" id="IPR002742">
    <property type="entry name" value="Desulfoferrodoxin_Fe-bd_dom"/>
</dbReference>
<dbReference type="PANTHER" id="PTHR36541">
    <property type="entry name" value="SUPEROXIDE REDUCTASE-RELATED"/>
    <property type="match status" value="1"/>
</dbReference>
<reference evidence="9" key="3">
    <citation type="submission" date="2017-04" db="EMBL/GenBank/DDBJ databases">
        <authorList>
            <person name="Afonso C.L."/>
            <person name="Miller P.J."/>
            <person name="Scott M.A."/>
            <person name="Spackman E."/>
            <person name="Goraichik I."/>
            <person name="Dimitrov K.M."/>
            <person name="Suarez D.L."/>
            <person name="Swayne D.E."/>
        </authorList>
    </citation>
    <scope>NUCLEOTIDE SEQUENCE [LARGE SCALE GENOMIC DNA]</scope>
    <source>
        <strain evidence="9">FDF-1</strain>
    </source>
</reference>
<evidence type="ECO:0000313" key="7">
    <source>
        <dbReference type="EMBL" id="OJH50059.1"/>
    </source>
</evidence>
<evidence type="ECO:0000313" key="10">
    <source>
        <dbReference type="Proteomes" id="UP000185713"/>
    </source>
</evidence>
<dbReference type="EMBL" id="RJJH01000001">
    <property type="protein sequence ID" value="RNI13151.1"/>
    <property type="molecule type" value="Genomic_DNA"/>
</dbReference>
<dbReference type="GO" id="GO:0005506">
    <property type="term" value="F:iron ion binding"/>
    <property type="evidence" value="ECO:0007669"/>
    <property type="project" value="InterPro"/>
</dbReference>
<name>A0A1L9C667_9EURY</name>
<reference evidence="8 12" key="4">
    <citation type="submission" date="2018-10" db="EMBL/GenBank/DDBJ databases">
        <title>Cultivation of a novel Methanohalophilus strain from Kebrit Deep of the Red Sea and a genomic comparison of members of the genus Methanohalophilus.</title>
        <authorList>
            <person name="Guan Y."/>
            <person name="Ngugi D.K."/>
            <person name="Stingl U."/>
        </authorList>
    </citation>
    <scope>NUCLEOTIDE SEQUENCE [LARGE SCALE GENOMIC DNA]</scope>
    <source>
        <strain evidence="8 12">DSM 7471</strain>
    </source>
</reference>